<dbReference type="InterPro" id="IPR023179">
    <property type="entry name" value="GTP-bd_ortho_bundle_sf"/>
</dbReference>
<keyword evidence="6" id="KW-1185">Reference proteome</keyword>
<dbReference type="InterPro" id="IPR027417">
    <property type="entry name" value="P-loop_NTPase"/>
</dbReference>
<dbReference type="Pfam" id="PF01926">
    <property type="entry name" value="MMR_HSR1"/>
    <property type="match status" value="1"/>
</dbReference>
<dbReference type="InterPro" id="IPR019991">
    <property type="entry name" value="GTP-bd_ribosome_bgen"/>
</dbReference>
<dbReference type="PANTHER" id="PTHR45782">
    <property type="entry name" value="MITOCHONDRIAL RIBOSOME-ASSOCIATED GTPASE 1"/>
    <property type="match status" value="1"/>
</dbReference>
<dbReference type="PANTHER" id="PTHR45782:SF4">
    <property type="entry name" value="MITOCHONDRIAL RIBOSOME-ASSOCIATED GTPASE 1"/>
    <property type="match status" value="1"/>
</dbReference>
<comment type="function">
    <text evidence="3">Required for a late step of 50S ribosomal subunit assembly. Has GTPase activity.</text>
</comment>
<dbReference type="RefSeq" id="WP_140914726.1">
    <property type="nucleotide sequence ID" value="NZ_VHHP01000003.1"/>
</dbReference>
<dbReference type="Proteomes" id="UP000316851">
    <property type="component" value="Unassembled WGS sequence"/>
</dbReference>
<gene>
    <name evidence="5" type="primary">ylqF</name>
    <name evidence="5" type="ORF">FJR74_01180</name>
</gene>
<protein>
    <recommendedName>
        <fullName evidence="3">Ribosome biogenesis GTPase A</fullName>
    </recommendedName>
</protein>
<keyword evidence="1 3" id="KW-0547">Nucleotide-binding</keyword>
<keyword evidence="2 3" id="KW-0342">GTP-binding</keyword>
<dbReference type="Gene3D" id="3.40.50.300">
    <property type="entry name" value="P-loop containing nucleotide triphosphate hydrolases"/>
    <property type="match status" value="1"/>
</dbReference>
<dbReference type="EMBL" id="VHHP01000003">
    <property type="protein sequence ID" value="TPR54038.1"/>
    <property type="molecule type" value="Genomic_DNA"/>
</dbReference>
<feature type="domain" description="G" evidence="4">
    <location>
        <begin position="121"/>
        <end position="183"/>
    </location>
</feature>
<comment type="similarity">
    <text evidence="3">Belongs to the TRAFAC class YlqF/YawG GTPase family. MTG1 subfamily.</text>
</comment>
<reference evidence="5" key="1">
    <citation type="submission" date="2019-06" db="EMBL/GenBank/DDBJ databases">
        <title>Mycoplasma neophronis type strain whole genome sequence.</title>
        <authorList>
            <person name="Spergser J."/>
        </authorList>
    </citation>
    <scope>NUCLEOTIDE SEQUENCE [LARGE SCALE GENOMIC DNA]</scope>
    <source>
        <strain evidence="5">DSM 24097</strain>
    </source>
</reference>
<dbReference type="InterPro" id="IPR006073">
    <property type="entry name" value="GTP-bd"/>
</dbReference>
<comment type="subcellular location">
    <subcellularLocation>
        <location evidence="3">Cytoplasm</location>
    </subcellularLocation>
</comment>
<evidence type="ECO:0000256" key="2">
    <source>
        <dbReference type="ARBA" id="ARBA00023134"/>
    </source>
</evidence>
<sequence length="283" mass="31965">MIHWFPGHMAKQFKLLKEKQKLFDLFIIILDSRIPLSSFNNEIYKIANNKPILFIFNKADKTDKSKLAVFVEEYAKRGKVIVTNLKSNSAYTKINSALNACFLDLKKRNEAKGKLTPSLKCVVVGVPNVGKSTFINLMAKSKVAKVGAIAGITRSEQWINCKNYLLLDTPGLLMPKIESDEVGAKLAIVGSIRQEALNQNELIQEIYKLVSQYYPGRLNNIGLEPAFDEIDILNNINEYAKKNNLLLKNGVLDTNKAINMLISYFKNMDNVIYDSQLNEEENA</sequence>
<evidence type="ECO:0000259" key="4">
    <source>
        <dbReference type="Pfam" id="PF01926"/>
    </source>
</evidence>
<organism evidence="5 6">
    <name type="scientific">Metamycoplasma neophronis</name>
    <dbReference type="NCBI Taxonomy" id="872983"/>
    <lineage>
        <taxon>Bacteria</taxon>
        <taxon>Bacillati</taxon>
        <taxon>Mycoplasmatota</taxon>
        <taxon>Mycoplasmoidales</taxon>
        <taxon>Metamycoplasmataceae</taxon>
        <taxon>Metamycoplasma</taxon>
    </lineage>
</organism>
<comment type="caution">
    <text evidence="5">The sequence shown here is derived from an EMBL/GenBank/DDBJ whole genome shotgun (WGS) entry which is preliminary data.</text>
</comment>
<proteinExistence type="inferred from homology"/>
<name>A0ABY2Z0K0_9BACT</name>
<dbReference type="NCBIfam" id="TIGR03596">
    <property type="entry name" value="GTPase_YlqF"/>
    <property type="match status" value="1"/>
</dbReference>
<keyword evidence="3" id="KW-0963">Cytoplasm</keyword>
<dbReference type="SUPFAM" id="SSF52540">
    <property type="entry name" value="P-loop containing nucleoside triphosphate hydrolases"/>
    <property type="match status" value="1"/>
</dbReference>
<dbReference type="Gene3D" id="1.10.1580.10">
    <property type="match status" value="1"/>
</dbReference>
<dbReference type="CDD" id="cd01856">
    <property type="entry name" value="YlqF"/>
    <property type="match status" value="1"/>
</dbReference>
<evidence type="ECO:0000313" key="5">
    <source>
        <dbReference type="EMBL" id="TPR54038.1"/>
    </source>
</evidence>
<accession>A0ABY2Z0K0</accession>
<evidence type="ECO:0000313" key="6">
    <source>
        <dbReference type="Proteomes" id="UP000316851"/>
    </source>
</evidence>
<dbReference type="PRINTS" id="PR00326">
    <property type="entry name" value="GTP1OBG"/>
</dbReference>
<dbReference type="InterPro" id="IPR016478">
    <property type="entry name" value="GTPase_MTG1"/>
</dbReference>
<dbReference type="PIRSF" id="PIRSF006230">
    <property type="entry name" value="MG442"/>
    <property type="match status" value="1"/>
</dbReference>
<evidence type="ECO:0000256" key="3">
    <source>
        <dbReference type="PIRNR" id="PIRNR006230"/>
    </source>
</evidence>
<evidence type="ECO:0000256" key="1">
    <source>
        <dbReference type="ARBA" id="ARBA00022741"/>
    </source>
</evidence>